<comment type="function">
    <text evidence="3">Catalyzes the phosphorylation of the 3'-hydroxyl group of dephosphocoenzyme A to form coenzyme A.</text>
</comment>
<name>A0A3N1XRR5_9FIRM</name>
<dbReference type="NCBIfam" id="TIGR00152">
    <property type="entry name" value="dephospho-CoA kinase"/>
    <property type="match status" value="1"/>
</dbReference>
<keyword evidence="3 5" id="KW-0418">Kinase</keyword>
<comment type="subcellular location">
    <subcellularLocation>
        <location evidence="3">Cytoplasm</location>
    </subcellularLocation>
</comment>
<accession>A0A3N1XRR5</accession>
<dbReference type="RefSeq" id="WP_123608799.1">
    <property type="nucleotide sequence ID" value="NZ_RJVG01000003.1"/>
</dbReference>
<dbReference type="HAMAP" id="MF_00376">
    <property type="entry name" value="Dephospho_CoA_kinase"/>
    <property type="match status" value="1"/>
</dbReference>
<dbReference type="PANTHER" id="PTHR10695">
    <property type="entry name" value="DEPHOSPHO-COA KINASE-RELATED"/>
    <property type="match status" value="1"/>
</dbReference>
<evidence type="ECO:0000256" key="2">
    <source>
        <dbReference type="ARBA" id="ARBA00022840"/>
    </source>
</evidence>
<dbReference type="Gene3D" id="3.40.50.300">
    <property type="entry name" value="P-loop containing nucleotide triphosphate hydrolases"/>
    <property type="match status" value="1"/>
</dbReference>
<comment type="caution">
    <text evidence="5">The sequence shown here is derived from an EMBL/GenBank/DDBJ whole genome shotgun (WGS) entry which is preliminary data.</text>
</comment>
<dbReference type="GO" id="GO:0005737">
    <property type="term" value="C:cytoplasm"/>
    <property type="evidence" value="ECO:0007669"/>
    <property type="project" value="UniProtKB-SubCell"/>
</dbReference>
<dbReference type="PROSITE" id="PS51219">
    <property type="entry name" value="DPCK"/>
    <property type="match status" value="1"/>
</dbReference>
<comment type="catalytic activity">
    <reaction evidence="3">
        <text>3'-dephospho-CoA + ATP = ADP + CoA + H(+)</text>
        <dbReference type="Rhea" id="RHEA:18245"/>
        <dbReference type="ChEBI" id="CHEBI:15378"/>
        <dbReference type="ChEBI" id="CHEBI:30616"/>
        <dbReference type="ChEBI" id="CHEBI:57287"/>
        <dbReference type="ChEBI" id="CHEBI:57328"/>
        <dbReference type="ChEBI" id="CHEBI:456216"/>
        <dbReference type="EC" id="2.7.1.24"/>
    </reaction>
</comment>
<evidence type="ECO:0000313" key="6">
    <source>
        <dbReference type="Proteomes" id="UP000273083"/>
    </source>
</evidence>
<reference evidence="5 6" key="1">
    <citation type="submission" date="2018-11" db="EMBL/GenBank/DDBJ databases">
        <title>Genomic Encyclopedia of Type Strains, Phase IV (KMG-IV): sequencing the most valuable type-strain genomes for metagenomic binning, comparative biology and taxonomic classification.</title>
        <authorList>
            <person name="Goeker M."/>
        </authorList>
    </citation>
    <scope>NUCLEOTIDE SEQUENCE [LARGE SCALE GENOMIC DNA]</scope>
    <source>
        <strain evidence="5 6">DSM 26537</strain>
    </source>
</reference>
<keyword evidence="6" id="KW-1185">Reference proteome</keyword>
<evidence type="ECO:0000313" key="5">
    <source>
        <dbReference type="EMBL" id="ROR29359.1"/>
    </source>
</evidence>
<dbReference type="GO" id="GO:0005524">
    <property type="term" value="F:ATP binding"/>
    <property type="evidence" value="ECO:0007669"/>
    <property type="project" value="UniProtKB-UniRule"/>
</dbReference>
<keyword evidence="3" id="KW-0173">Coenzyme A biosynthesis</keyword>
<dbReference type="Proteomes" id="UP000273083">
    <property type="component" value="Unassembled WGS sequence"/>
</dbReference>
<protein>
    <recommendedName>
        <fullName evidence="3 4">Dephospho-CoA kinase</fullName>
        <ecNumber evidence="3 4">2.7.1.24</ecNumber>
    </recommendedName>
    <alternativeName>
        <fullName evidence="3">Dephosphocoenzyme A kinase</fullName>
    </alternativeName>
</protein>
<keyword evidence="1 3" id="KW-0547">Nucleotide-binding</keyword>
<gene>
    <name evidence="3" type="primary">coaE</name>
    <name evidence="5" type="ORF">EDD66_103295</name>
</gene>
<dbReference type="InterPro" id="IPR027417">
    <property type="entry name" value="P-loop_NTPase"/>
</dbReference>
<dbReference type="OrthoDB" id="9812943at2"/>
<dbReference type="Pfam" id="PF01121">
    <property type="entry name" value="CoaE"/>
    <property type="match status" value="1"/>
</dbReference>
<dbReference type="EC" id="2.7.1.24" evidence="3 4"/>
<keyword evidence="3" id="KW-0963">Cytoplasm</keyword>
<keyword evidence="2 3" id="KW-0067">ATP-binding</keyword>
<dbReference type="UniPathway" id="UPA00241">
    <property type="reaction ID" value="UER00356"/>
</dbReference>
<comment type="pathway">
    <text evidence="3">Cofactor biosynthesis; coenzyme A biosynthesis; CoA from (R)-pantothenate: step 5/5.</text>
</comment>
<dbReference type="AlphaFoldDB" id="A0A3N1XRR5"/>
<proteinExistence type="inferred from homology"/>
<evidence type="ECO:0000256" key="3">
    <source>
        <dbReference type="HAMAP-Rule" id="MF_00376"/>
    </source>
</evidence>
<evidence type="ECO:0000256" key="1">
    <source>
        <dbReference type="ARBA" id="ARBA00022741"/>
    </source>
</evidence>
<sequence length="198" mass="22332">MALKIIGITGQVGSGKSTVADIMKDKYGAHLILTDVIAHELMKKGAVCYQLIVNYFGKGIVDEVGEIDRSKLSQIVFHDSEKLADLNDMVHPYVMNYAFDEIRRLTKENKVDYVVIETALLIEAGYKEICDEVWAVTVSSKVRKERLSRSRGYSDEKIESILKNQLKDEIIRENATGIINNNGTIDEIIKQIELLLVK</sequence>
<dbReference type="GO" id="GO:0015937">
    <property type="term" value="P:coenzyme A biosynthetic process"/>
    <property type="evidence" value="ECO:0007669"/>
    <property type="project" value="UniProtKB-UniRule"/>
</dbReference>
<feature type="binding site" evidence="3">
    <location>
        <begin position="13"/>
        <end position="18"/>
    </location>
    <ligand>
        <name>ATP</name>
        <dbReference type="ChEBI" id="CHEBI:30616"/>
    </ligand>
</feature>
<evidence type="ECO:0000256" key="4">
    <source>
        <dbReference type="NCBIfam" id="TIGR00152"/>
    </source>
</evidence>
<organism evidence="5 6">
    <name type="scientific">Mobilisporobacter senegalensis</name>
    <dbReference type="NCBI Taxonomy" id="1329262"/>
    <lineage>
        <taxon>Bacteria</taxon>
        <taxon>Bacillati</taxon>
        <taxon>Bacillota</taxon>
        <taxon>Clostridia</taxon>
        <taxon>Lachnospirales</taxon>
        <taxon>Lachnospiraceae</taxon>
        <taxon>Mobilisporobacter</taxon>
    </lineage>
</organism>
<dbReference type="CDD" id="cd02022">
    <property type="entry name" value="DPCK"/>
    <property type="match status" value="1"/>
</dbReference>
<dbReference type="EMBL" id="RJVG01000003">
    <property type="protein sequence ID" value="ROR29359.1"/>
    <property type="molecule type" value="Genomic_DNA"/>
</dbReference>
<dbReference type="GO" id="GO:0004140">
    <property type="term" value="F:dephospho-CoA kinase activity"/>
    <property type="evidence" value="ECO:0007669"/>
    <property type="project" value="UniProtKB-UniRule"/>
</dbReference>
<keyword evidence="3" id="KW-0808">Transferase</keyword>
<dbReference type="PANTHER" id="PTHR10695:SF46">
    <property type="entry name" value="BIFUNCTIONAL COENZYME A SYNTHASE-RELATED"/>
    <property type="match status" value="1"/>
</dbReference>
<dbReference type="SUPFAM" id="SSF52540">
    <property type="entry name" value="P-loop containing nucleoside triphosphate hydrolases"/>
    <property type="match status" value="1"/>
</dbReference>
<comment type="similarity">
    <text evidence="3">Belongs to the CoaE family.</text>
</comment>
<dbReference type="InterPro" id="IPR001977">
    <property type="entry name" value="Depp_CoAkinase"/>
</dbReference>